<dbReference type="Gene3D" id="1.10.196.10">
    <property type="match status" value="1"/>
</dbReference>
<dbReference type="GO" id="GO:0060090">
    <property type="term" value="F:molecular adaptor activity"/>
    <property type="evidence" value="ECO:0007669"/>
    <property type="project" value="TreeGrafter"/>
</dbReference>
<dbReference type="Pfam" id="PF00615">
    <property type="entry name" value="RGS"/>
    <property type="match status" value="1"/>
</dbReference>
<evidence type="ECO:0000313" key="4">
    <source>
        <dbReference type="EMBL" id="GBM06949.1"/>
    </source>
</evidence>
<organism evidence="4 5">
    <name type="scientific">Araneus ventricosus</name>
    <name type="common">Orbweaver spider</name>
    <name type="synonym">Epeira ventricosa</name>
    <dbReference type="NCBI Taxonomy" id="182803"/>
    <lineage>
        <taxon>Eukaryota</taxon>
        <taxon>Metazoa</taxon>
        <taxon>Ecdysozoa</taxon>
        <taxon>Arthropoda</taxon>
        <taxon>Chelicerata</taxon>
        <taxon>Arachnida</taxon>
        <taxon>Araneae</taxon>
        <taxon>Araneomorphae</taxon>
        <taxon>Entelegynae</taxon>
        <taxon>Araneoidea</taxon>
        <taxon>Araneidae</taxon>
        <taxon>Araneus</taxon>
    </lineage>
</organism>
<dbReference type="GO" id="GO:0005634">
    <property type="term" value="C:nucleus"/>
    <property type="evidence" value="ECO:0007669"/>
    <property type="project" value="TreeGrafter"/>
</dbReference>
<dbReference type="Proteomes" id="UP000499080">
    <property type="component" value="Unassembled WGS sequence"/>
</dbReference>
<feature type="domain" description="RGS" evidence="3">
    <location>
        <begin position="97"/>
        <end position="213"/>
    </location>
</feature>
<accession>A0A4Y2CS41</accession>
<protein>
    <recommendedName>
        <fullName evidence="3">RGS domain-containing protein</fullName>
    </recommendedName>
</protein>
<dbReference type="GO" id="GO:0090090">
    <property type="term" value="P:negative regulation of canonical Wnt signaling pathway"/>
    <property type="evidence" value="ECO:0007669"/>
    <property type="project" value="InterPro"/>
</dbReference>
<dbReference type="InterPro" id="IPR036305">
    <property type="entry name" value="RGS_sf"/>
</dbReference>
<dbReference type="InterPro" id="IPR044926">
    <property type="entry name" value="RGS_subdomain_2"/>
</dbReference>
<dbReference type="SUPFAM" id="SSF48097">
    <property type="entry name" value="Regulator of G-protein signaling, RGS"/>
    <property type="match status" value="1"/>
</dbReference>
<reference evidence="4 5" key="1">
    <citation type="journal article" date="2019" name="Sci. Rep.">
        <title>Orb-weaving spider Araneus ventricosus genome elucidates the spidroin gene catalogue.</title>
        <authorList>
            <person name="Kono N."/>
            <person name="Nakamura H."/>
            <person name="Ohtoshi R."/>
            <person name="Moran D.A.P."/>
            <person name="Shinohara A."/>
            <person name="Yoshida Y."/>
            <person name="Fujiwara M."/>
            <person name="Mori M."/>
            <person name="Tomita M."/>
            <person name="Arakawa K."/>
        </authorList>
    </citation>
    <scope>NUCLEOTIDE SEQUENCE [LARGE SCALE GENOMIC DNA]</scope>
</reference>
<dbReference type="GO" id="GO:0008013">
    <property type="term" value="F:beta-catenin binding"/>
    <property type="evidence" value="ECO:0007669"/>
    <property type="project" value="TreeGrafter"/>
</dbReference>
<dbReference type="PROSITE" id="PS50132">
    <property type="entry name" value="RGS"/>
    <property type="match status" value="1"/>
</dbReference>
<dbReference type="InterPro" id="IPR043581">
    <property type="entry name" value="Axin-like"/>
</dbReference>
<dbReference type="OrthoDB" id="10007451at2759"/>
<comment type="subcellular location">
    <subcellularLocation>
        <location evidence="1">Cytoplasm</location>
    </subcellularLocation>
</comment>
<dbReference type="Gene3D" id="1.10.167.10">
    <property type="entry name" value="Regulator of G-protein Signalling 4, domain 2"/>
    <property type="match status" value="1"/>
</dbReference>
<keyword evidence="5" id="KW-1185">Reference proteome</keyword>
<evidence type="ECO:0000313" key="5">
    <source>
        <dbReference type="Proteomes" id="UP000499080"/>
    </source>
</evidence>
<dbReference type="InterPro" id="IPR016137">
    <property type="entry name" value="RGS"/>
</dbReference>
<dbReference type="GO" id="GO:0019901">
    <property type="term" value="F:protein kinase binding"/>
    <property type="evidence" value="ECO:0007669"/>
    <property type="project" value="TreeGrafter"/>
</dbReference>
<evidence type="ECO:0000256" key="2">
    <source>
        <dbReference type="ARBA" id="ARBA00022490"/>
    </source>
</evidence>
<dbReference type="GO" id="GO:0005886">
    <property type="term" value="C:plasma membrane"/>
    <property type="evidence" value="ECO:0007669"/>
    <property type="project" value="TreeGrafter"/>
</dbReference>
<dbReference type="AlphaFoldDB" id="A0A4Y2CS41"/>
<gene>
    <name evidence="4" type="ORF">AVEN_239657_1</name>
</gene>
<dbReference type="GO" id="GO:0031625">
    <property type="term" value="F:ubiquitin protein ligase binding"/>
    <property type="evidence" value="ECO:0007669"/>
    <property type="project" value="TreeGrafter"/>
</dbReference>
<comment type="caution">
    <text evidence="4">The sequence shown here is derived from an EMBL/GenBank/DDBJ whole genome shotgun (WGS) entry which is preliminary data.</text>
</comment>
<dbReference type="PANTHER" id="PTHR46102:SF2">
    <property type="entry name" value="AXIN"/>
    <property type="match status" value="1"/>
</dbReference>
<evidence type="ECO:0000256" key="1">
    <source>
        <dbReference type="ARBA" id="ARBA00004496"/>
    </source>
</evidence>
<keyword evidence="2" id="KW-0963">Cytoplasm</keyword>
<dbReference type="GO" id="GO:0005737">
    <property type="term" value="C:cytoplasm"/>
    <property type="evidence" value="ECO:0007669"/>
    <property type="project" value="UniProtKB-SubCell"/>
</dbReference>
<dbReference type="GO" id="GO:0048468">
    <property type="term" value="P:cell development"/>
    <property type="evidence" value="ECO:0007669"/>
    <property type="project" value="TreeGrafter"/>
</dbReference>
<dbReference type="InterPro" id="IPR024066">
    <property type="entry name" value="RGS_subdom1/3"/>
</dbReference>
<dbReference type="PANTHER" id="PTHR46102">
    <property type="entry name" value="AXIN"/>
    <property type="match status" value="1"/>
</dbReference>
<evidence type="ECO:0000259" key="3">
    <source>
        <dbReference type="PROSITE" id="PS50132"/>
    </source>
</evidence>
<sequence length="242" mass="28279">MNCIALDSTLQKSADKLAEKAEKNLALLQRRDCKISFIPLYRLTEYHKETKLFESSCEKFYTNAAICKDTRESDSTNCKETSVSLNSNPFLQKYAESFQYFLDDEKGVALFEKFLKERKYDTACFFFCFACRGLKKINPTEAEKFHKLSRLVYEKLVKRIRAISSSTKREIEQKLGSSSGLDIHVFDKAQREVEDYMLRIIFPEFLSSDFFSRQYLLKEEIKLERQRAITLEPSVVLPKAKL</sequence>
<dbReference type="EMBL" id="BGPR01000236">
    <property type="protein sequence ID" value="GBM06949.1"/>
    <property type="molecule type" value="Genomic_DNA"/>
</dbReference>
<name>A0A4Y2CS41_ARAVE</name>
<dbReference type="GO" id="GO:0032436">
    <property type="term" value="P:positive regulation of proteasomal ubiquitin-dependent protein catabolic process"/>
    <property type="evidence" value="ECO:0007669"/>
    <property type="project" value="TreeGrafter"/>
</dbReference>
<proteinExistence type="predicted"/>
<dbReference type="GO" id="GO:0030877">
    <property type="term" value="C:beta-catenin destruction complex"/>
    <property type="evidence" value="ECO:0007669"/>
    <property type="project" value="TreeGrafter"/>
</dbReference>
<dbReference type="SMART" id="SM00315">
    <property type="entry name" value="RGS"/>
    <property type="match status" value="1"/>
</dbReference>